<reference evidence="16" key="3">
    <citation type="submission" date="2023-05" db="EMBL/GenBank/DDBJ databases">
        <authorList>
            <person name="Smith C.H."/>
        </authorList>
    </citation>
    <scope>NUCLEOTIDE SEQUENCE</scope>
    <source>
        <strain evidence="16">CHS0354</strain>
        <tissue evidence="16">Mantle</tissue>
    </source>
</reference>
<feature type="domain" description="Nudix hydrolase" evidence="15">
    <location>
        <begin position="93"/>
        <end position="243"/>
    </location>
</feature>
<dbReference type="InterPro" id="IPR015797">
    <property type="entry name" value="NUDIX_hydrolase-like_dom_sf"/>
</dbReference>
<dbReference type="GO" id="GO:0009240">
    <property type="term" value="P:isopentenyl diphosphate biosynthetic process"/>
    <property type="evidence" value="ECO:0007669"/>
    <property type="project" value="TreeGrafter"/>
</dbReference>
<keyword evidence="13" id="KW-0414">Isoprene biosynthesis</keyword>
<comment type="catalytic activity">
    <reaction evidence="1">
        <text>isopentenyl diphosphate = dimethylallyl diphosphate</text>
        <dbReference type="Rhea" id="RHEA:23284"/>
        <dbReference type="ChEBI" id="CHEBI:57623"/>
        <dbReference type="ChEBI" id="CHEBI:128769"/>
        <dbReference type="EC" id="5.3.3.2"/>
    </reaction>
</comment>
<sequence length="272" mass="31887">MMDTLLLTKLGKFIHTVQQTRSHCHQNQRIIRRLFSVHASRPEVTINDVLSGVDKTQAQQMHEECILVDINDIPVGTASKKTCHLIQNINKGMLHRAFSVFLFNSKSELLLQQRSDYKVTFPGHFTNTCCSHPLNIPNEREEKDALGVKRAAQRKLKHELGIHMEIADFQFLTRIHYKAENITADLHWGEHEIDYVLVAQKDVTVTQNPNEVKSHRFVNQKSLKHLMSRAKSEGILITPWFRMIEERFLFKWWDNLEKLEQFNDHKTVHRFC</sequence>
<dbReference type="InterPro" id="IPR000086">
    <property type="entry name" value="NUDIX_hydrolase_dom"/>
</dbReference>
<comment type="function">
    <text evidence="3">Catalyzes the 1,3-allylic rearrangement of the homoallylic substrate isopentenyl (IPP) to its highly electrophilic allylic isomer, dimethylallyl diphosphate (DMAPP).</text>
</comment>
<dbReference type="InterPro" id="IPR011876">
    <property type="entry name" value="IsopentenylPP_isomerase_typ1"/>
</dbReference>
<evidence type="ECO:0000256" key="11">
    <source>
        <dbReference type="ARBA" id="ARBA00022955"/>
    </source>
</evidence>
<dbReference type="GO" id="GO:0004452">
    <property type="term" value="F:isopentenyl-diphosphate delta-isomerase activity"/>
    <property type="evidence" value="ECO:0007669"/>
    <property type="project" value="UniProtKB-EC"/>
</dbReference>
<evidence type="ECO:0000313" key="17">
    <source>
        <dbReference type="Proteomes" id="UP001195483"/>
    </source>
</evidence>
<dbReference type="SUPFAM" id="SSF55811">
    <property type="entry name" value="Nudix"/>
    <property type="match status" value="1"/>
</dbReference>
<keyword evidence="9" id="KW-0756">Sterol biosynthesis</keyword>
<evidence type="ECO:0000256" key="12">
    <source>
        <dbReference type="ARBA" id="ARBA00023098"/>
    </source>
</evidence>
<keyword evidence="17" id="KW-1185">Reference proteome</keyword>
<keyword evidence="9" id="KW-0152">Cholesterol biosynthesis</keyword>
<dbReference type="PROSITE" id="PS51462">
    <property type="entry name" value="NUDIX"/>
    <property type="match status" value="1"/>
</dbReference>
<evidence type="ECO:0000256" key="9">
    <source>
        <dbReference type="ARBA" id="ARBA00022778"/>
    </source>
</evidence>
<protein>
    <recommendedName>
        <fullName evidence="6">isopentenyl-diphosphate Delta-isomerase</fullName>
        <ecNumber evidence="6">5.3.3.2</ecNumber>
    </recommendedName>
</protein>
<keyword evidence="9" id="KW-1207">Sterol metabolism</keyword>
<keyword evidence="9" id="KW-0153">Cholesterol metabolism</keyword>
<organism evidence="16 17">
    <name type="scientific">Potamilus streckersoni</name>
    <dbReference type="NCBI Taxonomy" id="2493646"/>
    <lineage>
        <taxon>Eukaryota</taxon>
        <taxon>Metazoa</taxon>
        <taxon>Spiralia</taxon>
        <taxon>Lophotrochozoa</taxon>
        <taxon>Mollusca</taxon>
        <taxon>Bivalvia</taxon>
        <taxon>Autobranchia</taxon>
        <taxon>Heteroconchia</taxon>
        <taxon>Palaeoheterodonta</taxon>
        <taxon>Unionida</taxon>
        <taxon>Unionoidea</taxon>
        <taxon>Unionidae</taxon>
        <taxon>Ambleminae</taxon>
        <taxon>Lampsilini</taxon>
        <taxon>Potamilus</taxon>
    </lineage>
</organism>
<keyword evidence="9" id="KW-0753">Steroid metabolism</keyword>
<dbReference type="GO" id="GO:0006695">
    <property type="term" value="P:cholesterol biosynthetic process"/>
    <property type="evidence" value="ECO:0007669"/>
    <property type="project" value="UniProtKB-KW"/>
</dbReference>
<evidence type="ECO:0000256" key="6">
    <source>
        <dbReference type="ARBA" id="ARBA00012057"/>
    </source>
</evidence>
<keyword evidence="11" id="KW-0752">Steroid biosynthesis</keyword>
<keyword evidence="7" id="KW-0444">Lipid biosynthesis</keyword>
<evidence type="ECO:0000256" key="2">
    <source>
        <dbReference type="ARBA" id="ARBA00001946"/>
    </source>
</evidence>
<evidence type="ECO:0000256" key="7">
    <source>
        <dbReference type="ARBA" id="ARBA00022516"/>
    </source>
</evidence>
<evidence type="ECO:0000256" key="14">
    <source>
        <dbReference type="ARBA" id="ARBA00023235"/>
    </source>
</evidence>
<accession>A0AAE0VU24</accession>
<dbReference type="EC" id="5.3.3.2" evidence="6"/>
<evidence type="ECO:0000256" key="5">
    <source>
        <dbReference type="ARBA" id="ARBA00007579"/>
    </source>
</evidence>
<evidence type="ECO:0000256" key="10">
    <source>
        <dbReference type="ARBA" id="ARBA00022842"/>
    </source>
</evidence>
<dbReference type="EMBL" id="JAEAOA010000537">
    <property type="protein sequence ID" value="KAK3589020.1"/>
    <property type="molecule type" value="Genomic_DNA"/>
</dbReference>
<evidence type="ECO:0000256" key="13">
    <source>
        <dbReference type="ARBA" id="ARBA00023229"/>
    </source>
</evidence>
<proteinExistence type="inferred from homology"/>
<dbReference type="AlphaFoldDB" id="A0AAE0VU24"/>
<dbReference type="PANTHER" id="PTHR10885:SF0">
    <property type="entry name" value="ISOPENTENYL-DIPHOSPHATE DELTA-ISOMERASE"/>
    <property type="match status" value="1"/>
</dbReference>
<dbReference type="PIRSF" id="PIRSF018427">
    <property type="entry name" value="Isopntndiph_ism"/>
    <property type="match status" value="1"/>
</dbReference>
<keyword evidence="8" id="KW-0479">Metal-binding</keyword>
<name>A0AAE0VU24_9BIVA</name>
<keyword evidence="12" id="KW-0443">Lipid metabolism</keyword>
<comment type="similarity">
    <text evidence="5">Belongs to the IPP isomerase type 1 family.</text>
</comment>
<dbReference type="NCBIfam" id="TIGR02150">
    <property type="entry name" value="IPP_isom_1"/>
    <property type="match status" value="1"/>
</dbReference>
<dbReference type="Pfam" id="PF00293">
    <property type="entry name" value="NUDIX"/>
    <property type="match status" value="1"/>
</dbReference>
<evidence type="ECO:0000313" key="16">
    <source>
        <dbReference type="EMBL" id="KAK3589020.1"/>
    </source>
</evidence>
<evidence type="ECO:0000256" key="4">
    <source>
        <dbReference type="ARBA" id="ARBA00004826"/>
    </source>
</evidence>
<dbReference type="PANTHER" id="PTHR10885">
    <property type="entry name" value="ISOPENTENYL-DIPHOSPHATE DELTA-ISOMERASE"/>
    <property type="match status" value="1"/>
</dbReference>
<evidence type="ECO:0000259" key="15">
    <source>
        <dbReference type="PROSITE" id="PS51462"/>
    </source>
</evidence>
<reference evidence="16" key="2">
    <citation type="journal article" date="2021" name="Genome Biol. Evol.">
        <title>Developing a high-quality reference genome for a parasitic bivalve with doubly uniparental inheritance (Bivalvia: Unionida).</title>
        <authorList>
            <person name="Smith C.H."/>
        </authorList>
    </citation>
    <scope>NUCLEOTIDE SEQUENCE</scope>
    <source>
        <strain evidence="16">CHS0354</strain>
        <tissue evidence="16">Mantle</tissue>
    </source>
</reference>
<evidence type="ECO:0000256" key="8">
    <source>
        <dbReference type="ARBA" id="ARBA00022723"/>
    </source>
</evidence>
<gene>
    <name evidence="16" type="ORF">CHS0354_007965</name>
</gene>
<dbReference type="Proteomes" id="UP001195483">
    <property type="component" value="Unassembled WGS sequence"/>
</dbReference>
<dbReference type="FunFam" id="3.90.79.10:FF:000012">
    <property type="entry name" value="Isopentenyl-diphosphate Delta-isomerase 1"/>
    <property type="match status" value="1"/>
</dbReference>
<dbReference type="CDD" id="cd02885">
    <property type="entry name" value="NUDIX_IPP_Isomerase"/>
    <property type="match status" value="1"/>
</dbReference>
<reference evidence="16" key="1">
    <citation type="journal article" date="2021" name="Genome Biol. Evol.">
        <title>A High-Quality Reference Genome for a Parasitic Bivalve with Doubly Uniparental Inheritance (Bivalvia: Unionida).</title>
        <authorList>
            <person name="Smith C.H."/>
        </authorList>
    </citation>
    <scope>NUCLEOTIDE SEQUENCE</scope>
    <source>
        <strain evidence="16">CHS0354</strain>
    </source>
</reference>
<comment type="cofactor">
    <cofactor evidence="2">
        <name>Mg(2+)</name>
        <dbReference type="ChEBI" id="CHEBI:18420"/>
    </cofactor>
</comment>
<dbReference type="Gene3D" id="3.90.79.10">
    <property type="entry name" value="Nucleoside Triphosphate Pyrophosphohydrolase"/>
    <property type="match status" value="1"/>
</dbReference>
<keyword evidence="10" id="KW-0460">Magnesium</keyword>
<comment type="caution">
    <text evidence="16">The sequence shown here is derived from an EMBL/GenBank/DDBJ whole genome shotgun (WGS) entry which is preliminary data.</text>
</comment>
<keyword evidence="14" id="KW-0413">Isomerase</keyword>
<evidence type="ECO:0000256" key="3">
    <source>
        <dbReference type="ARBA" id="ARBA00003951"/>
    </source>
</evidence>
<evidence type="ECO:0000256" key="1">
    <source>
        <dbReference type="ARBA" id="ARBA00000374"/>
    </source>
</evidence>
<comment type="pathway">
    <text evidence="4">Isoprenoid biosynthesis; dimethylallyl diphosphate biosynthesis; dimethylallyl diphosphate from isopentenyl diphosphate: step 1/1.</text>
</comment>
<dbReference type="GO" id="GO:0005737">
    <property type="term" value="C:cytoplasm"/>
    <property type="evidence" value="ECO:0007669"/>
    <property type="project" value="TreeGrafter"/>
</dbReference>
<dbReference type="GO" id="GO:0046872">
    <property type="term" value="F:metal ion binding"/>
    <property type="evidence" value="ECO:0007669"/>
    <property type="project" value="UniProtKB-KW"/>
</dbReference>